<proteinExistence type="predicted"/>
<keyword evidence="4" id="KW-1185">Reference proteome</keyword>
<feature type="region of interest" description="Disordered" evidence="1">
    <location>
        <begin position="537"/>
        <end position="560"/>
    </location>
</feature>
<feature type="transmembrane region" description="Helical" evidence="2">
    <location>
        <begin position="117"/>
        <end position="134"/>
    </location>
</feature>
<dbReference type="AlphaFoldDB" id="A0A8S1H5M0"/>
<feature type="transmembrane region" description="Helical" evidence="2">
    <location>
        <begin position="451"/>
        <end position="474"/>
    </location>
</feature>
<dbReference type="EMBL" id="CAJGYM010000017">
    <property type="protein sequence ID" value="CAD6190697.1"/>
    <property type="molecule type" value="Genomic_DNA"/>
</dbReference>
<name>A0A8S1H5M0_9PELO</name>
<dbReference type="OrthoDB" id="430340at2759"/>
<keyword evidence="2" id="KW-1133">Transmembrane helix</keyword>
<gene>
    <name evidence="3" type="ORF">CAUJ_LOCUS6616</name>
</gene>
<feature type="transmembrane region" description="Helical" evidence="2">
    <location>
        <begin position="494"/>
        <end position="515"/>
    </location>
</feature>
<keyword evidence="2" id="KW-0812">Transmembrane</keyword>
<evidence type="ECO:0000313" key="4">
    <source>
        <dbReference type="Proteomes" id="UP000835052"/>
    </source>
</evidence>
<dbReference type="Proteomes" id="UP000835052">
    <property type="component" value="Unassembled WGS sequence"/>
</dbReference>
<reference evidence="3" key="1">
    <citation type="submission" date="2020-10" db="EMBL/GenBank/DDBJ databases">
        <authorList>
            <person name="Kikuchi T."/>
        </authorList>
    </citation>
    <scope>NUCLEOTIDE SEQUENCE</scope>
    <source>
        <strain evidence="3">NKZ352</strain>
    </source>
</reference>
<comment type="caution">
    <text evidence="3">The sequence shown here is derived from an EMBL/GenBank/DDBJ whole genome shotgun (WGS) entry which is preliminary data.</text>
</comment>
<feature type="transmembrane region" description="Helical" evidence="2">
    <location>
        <begin position="292"/>
        <end position="318"/>
    </location>
</feature>
<feature type="transmembrane region" description="Helical" evidence="2">
    <location>
        <begin position="338"/>
        <end position="359"/>
    </location>
</feature>
<feature type="region of interest" description="Disordered" evidence="1">
    <location>
        <begin position="578"/>
        <end position="601"/>
    </location>
</feature>
<feature type="transmembrane region" description="Helical" evidence="2">
    <location>
        <begin position="371"/>
        <end position="391"/>
    </location>
</feature>
<keyword evidence="2" id="KW-0472">Membrane</keyword>
<evidence type="ECO:0000313" key="3">
    <source>
        <dbReference type="EMBL" id="CAD6190697.1"/>
    </source>
</evidence>
<organism evidence="3 4">
    <name type="scientific">Caenorhabditis auriculariae</name>
    <dbReference type="NCBI Taxonomy" id="2777116"/>
    <lineage>
        <taxon>Eukaryota</taxon>
        <taxon>Metazoa</taxon>
        <taxon>Ecdysozoa</taxon>
        <taxon>Nematoda</taxon>
        <taxon>Chromadorea</taxon>
        <taxon>Rhabditida</taxon>
        <taxon>Rhabditina</taxon>
        <taxon>Rhabditomorpha</taxon>
        <taxon>Rhabditoidea</taxon>
        <taxon>Rhabditidae</taxon>
        <taxon>Peloderinae</taxon>
        <taxon>Caenorhabditis</taxon>
    </lineage>
</organism>
<protein>
    <submittedName>
        <fullName evidence="3">Uncharacterized protein</fullName>
    </submittedName>
</protein>
<accession>A0A8S1H5M0</accession>
<evidence type="ECO:0000256" key="1">
    <source>
        <dbReference type="SAM" id="MobiDB-lite"/>
    </source>
</evidence>
<evidence type="ECO:0000256" key="2">
    <source>
        <dbReference type="SAM" id="Phobius"/>
    </source>
</evidence>
<sequence length="601" mass="69158">MGLVRWTAQIHHICTCSLYIVFISMYFHEPLRAFEPRRNDFLLEGVSYDCRFLYRTRKLPKLDEPHSIPDPALIGAIALTIGIMLGYLYFIVFNYAFQSCDKLVDAIYSSELWLETIYDLVMASFSGLSLIYILHRRYYGAINSNLDKVGRLFINITFSVVWMKVVIYKGYLSHQELCQRKELEGYWCPVMKRNYDCSPYDDLHGTQKSWYYINKGLLSSSIISCASEFFPVLLVGHWLACGGAEEKAEDIERRMKRKAGVRGMLREFMKDISRVYVAHPAMQSPPLVIRKITVYFFWVIVPLASLASVLKWIIYFYYAIDFDELVAKHWVVNDYTSLVANVLQVFMFIGMWIFSITIADERLDAHHKAHARGDISILFGCCVVLLIKLVLQSTELEYQRKDGFINQTDAIVSTVNLATMQLSQWLQYFAIRRLLALSDRDCKATKSFLPLVGLGGLLIAWVHFGITFFATSLIKYELTDETFRFSSTTLICMIFTQTLFPADYLFAFTVSGCYLELLQRYLNFGFFQLGEPRMARHGSGHGSHGSPAEHEQENGHVPQGGLHSMMHAASIFHRKRMENLEDNTESTTSSVRSLRESKDIL</sequence>
<feature type="transmembrane region" description="Helical" evidence="2">
    <location>
        <begin position="6"/>
        <end position="28"/>
    </location>
</feature>
<feature type="transmembrane region" description="Helical" evidence="2">
    <location>
        <begin position="72"/>
        <end position="97"/>
    </location>
</feature>